<accession>A0A2I0HHP1</accession>
<keyword evidence="2" id="KW-1185">Reference proteome</keyword>
<gene>
    <name evidence="1" type="ORF">CRG98_048763</name>
</gene>
<proteinExistence type="predicted"/>
<feature type="non-terminal residue" evidence="1">
    <location>
        <position position="47"/>
    </location>
</feature>
<organism evidence="1 2">
    <name type="scientific">Punica granatum</name>
    <name type="common">Pomegranate</name>
    <dbReference type="NCBI Taxonomy" id="22663"/>
    <lineage>
        <taxon>Eukaryota</taxon>
        <taxon>Viridiplantae</taxon>
        <taxon>Streptophyta</taxon>
        <taxon>Embryophyta</taxon>
        <taxon>Tracheophyta</taxon>
        <taxon>Spermatophyta</taxon>
        <taxon>Magnoliopsida</taxon>
        <taxon>eudicotyledons</taxon>
        <taxon>Gunneridae</taxon>
        <taxon>Pentapetalae</taxon>
        <taxon>rosids</taxon>
        <taxon>malvids</taxon>
        <taxon>Myrtales</taxon>
        <taxon>Lythraceae</taxon>
        <taxon>Punica</taxon>
    </lineage>
</organism>
<dbReference type="Proteomes" id="UP000233551">
    <property type="component" value="Unassembled WGS sequence"/>
</dbReference>
<dbReference type="AlphaFoldDB" id="A0A2I0HHP1"/>
<evidence type="ECO:0000313" key="1">
    <source>
        <dbReference type="EMBL" id="PKI30846.1"/>
    </source>
</evidence>
<dbReference type="EMBL" id="PGOL01024124">
    <property type="protein sequence ID" value="PKI30846.1"/>
    <property type="molecule type" value="Genomic_DNA"/>
</dbReference>
<protein>
    <submittedName>
        <fullName evidence="1">Uncharacterized protein</fullName>
    </submittedName>
</protein>
<sequence length="47" mass="5287">MPFGDAPTTFLLRGHPLRVRPDYFSAQRSVPFGYVPTTFLLRGHPLG</sequence>
<evidence type="ECO:0000313" key="2">
    <source>
        <dbReference type="Proteomes" id="UP000233551"/>
    </source>
</evidence>
<name>A0A2I0HHP1_PUNGR</name>
<comment type="caution">
    <text evidence="1">The sequence shown here is derived from an EMBL/GenBank/DDBJ whole genome shotgun (WGS) entry which is preliminary data.</text>
</comment>
<reference evidence="1 2" key="1">
    <citation type="submission" date="2017-11" db="EMBL/GenBank/DDBJ databases">
        <title>De-novo sequencing of pomegranate (Punica granatum L.) genome.</title>
        <authorList>
            <person name="Akparov Z."/>
            <person name="Amiraslanov A."/>
            <person name="Hajiyeva S."/>
            <person name="Abbasov M."/>
            <person name="Kaur K."/>
            <person name="Hamwieh A."/>
            <person name="Solovyev V."/>
            <person name="Salamov A."/>
            <person name="Braich B."/>
            <person name="Kosarev P."/>
            <person name="Mahmoud A."/>
            <person name="Hajiyev E."/>
            <person name="Babayeva S."/>
            <person name="Izzatullayeva V."/>
            <person name="Mammadov A."/>
            <person name="Mammadov A."/>
            <person name="Sharifova S."/>
            <person name="Ojaghi J."/>
            <person name="Eynullazada K."/>
            <person name="Bayramov B."/>
            <person name="Abdulazimova A."/>
            <person name="Shahmuradov I."/>
        </authorList>
    </citation>
    <scope>NUCLEOTIDE SEQUENCE [LARGE SCALE GENOMIC DNA]</scope>
    <source>
        <strain evidence="2">cv. AG2017</strain>
        <tissue evidence="1">Leaf</tissue>
    </source>
</reference>